<evidence type="ECO:0000313" key="3">
    <source>
        <dbReference type="Proteomes" id="UP000735302"/>
    </source>
</evidence>
<organism evidence="2 3">
    <name type="scientific">Plakobranchus ocellatus</name>
    <dbReference type="NCBI Taxonomy" id="259542"/>
    <lineage>
        <taxon>Eukaryota</taxon>
        <taxon>Metazoa</taxon>
        <taxon>Spiralia</taxon>
        <taxon>Lophotrochozoa</taxon>
        <taxon>Mollusca</taxon>
        <taxon>Gastropoda</taxon>
        <taxon>Heterobranchia</taxon>
        <taxon>Euthyneura</taxon>
        <taxon>Panpulmonata</taxon>
        <taxon>Sacoglossa</taxon>
        <taxon>Placobranchoidea</taxon>
        <taxon>Plakobranchidae</taxon>
        <taxon>Plakobranchus</taxon>
    </lineage>
</organism>
<dbReference type="Proteomes" id="UP000735302">
    <property type="component" value="Unassembled WGS sequence"/>
</dbReference>
<name>A0AAV4D3N4_9GAST</name>
<reference evidence="2 3" key="1">
    <citation type="journal article" date="2021" name="Elife">
        <title>Chloroplast acquisition without the gene transfer in kleptoplastic sea slugs, Plakobranchus ocellatus.</title>
        <authorList>
            <person name="Maeda T."/>
            <person name="Takahashi S."/>
            <person name="Yoshida T."/>
            <person name="Shimamura S."/>
            <person name="Takaki Y."/>
            <person name="Nagai Y."/>
            <person name="Toyoda A."/>
            <person name="Suzuki Y."/>
            <person name="Arimoto A."/>
            <person name="Ishii H."/>
            <person name="Satoh N."/>
            <person name="Nishiyama T."/>
            <person name="Hasebe M."/>
            <person name="Maruyama T."/>
            <person name="Minagawa J."/>
            <person name="Obokata J."/>
            <person name="Shigenobu S."/>
        </authorList>
    </citation>
    <scope>NUCLEOTIDE SEQUENCE [LARGE SCALE GENOMIC DNA]</scope>
</reference>
<feature type="region of interest" description="Disordered" evidence="1">
    <location>
        <begin position="1"/>
        <end position="62"/>
    </location>
</feature>
<gene>
    <name evidence="2" type="ORF">PoB_006519600</name>
</gene>
<dbReference type="AlphaFoldDB" id="A0AAV4D3N4"/>
<protein>
    <submittedName>
        <fullName evidence="2">Uncharacterized protein</fullName>
    </submittedName>
</protein>
<dbReference type="EMBL" id="BLXT01007347">
    <property type="protein sequence ID" value="GFO38691.1"/>
    <property type="molecule type" value="Genomic_DNA"/>
</dbReference>
<proteinExistence type="predicted"/>
<evidence type="ECO:0000256" key="1">
    <source>
        <dbReference type="SAM" id="MobiDB-lite"/>
    </source>
</evidence>
<feature type="compositionally biased region" description="Polar residues" evidence="1">
    <location>
        <begin position="41"/>
        <end position="51"/>
    </location>
</feature>
<sequence>MIYAEQTKTFSRKETAEFRLDDPYQPLQARQAKSRALHQSPGISPGSSCPQGMSWPVRPLSRPGQDTQGYFCLGYCPD</sequence>
<keyword evidence="3" id="KW-1185">Reference proteome</keyword>
<feature type="compositionally biased region" description="Basic and acidic residues" evidence="1">
    <location>
        <begin position="11"/>
        <end position="22"/>
    </location>
</feature>
<accession>A0AAV4D3N4</accession>
<comment type="caution">
    <text evidence="2">The sequence shown here is derived from an EMBL/GenBank/DDBJ whole genome shotgun (WGS) entry which is preliminary data.</text>
</comment>
<evidence type="ECO:0000313" key="2">
    <source>
        <dbReference type="EMBL" id="GFO38691.1"/>
    </source>
</evidence>